<dbReference type="InterPro" id="IPR029063">
    <property type="entry name" value="SAM-dependent_MTases_sf"/>
</dbReference>
<dbReference type="PANTHER" id="PTHR44942">
    <property type="entry name" value="METHYLTRANSF_11 DOMAIN-CONTAINING PROTEIN"/>
    <property type="match status" value="1"/>
</dbReference>
<keyword evidence="6" id="KW-1185">Reference proteome</keyword>
<dbReference type="EC" id="2.1.-.-" evidence="5"/>
<organism evidence="5 6">
    <name type="scientific">Dongia rigui</name>
    <dbReference type="NCBI Taxonomy" id="940149"/>
    <lineage>
        <taxon>Bacteria</taxon>
        <taxon>Pseudomonadati</taxon>
        <taxon>Pseudomonadota</taxon>
        <taxon>Alphaproteobacteria</taxon>
        <taxon>Rhodospirillales</taxon>
        <taxon>Dongiaceae</taxon>
        <taxon>Dongia</taxon>
    </lineage>
</organism>
<dbReference type="RefSeq" id="WP_320500007.1">
    <property type="nucleotide sequence ID" value="NZ_JAXCLX010000001.1"/>
</dbReference>
<dbReference type="Pfam" id="PF08241">
    <property type="entry name" value="Methyltransf_11"/>
    <property type="match status" value="1"/>
</dbReference>
<sequence length="256" mass="27547">MKLAPDWNRTAADYARHRAGFPDWFYDRVAERGLFRPGTQILDIGTGTGFLGRGFAQRGAKVTGLDVATAMLDAARALDQAAGLATDYVTAPAESTGLPAQSFDLISAGTCWHWFNAPKVMAEAMRLLKPGGHLLIANLVWLPLPGNVVARTEALIEAYNPSWHLGGWQGHSADQQRHLIEGGFVARESASVDYDIPYSPEAWRGRIRGSAGVAASLPAAAVEKFDAELGALLAQDFPGDPIPVPHRLVALWGQKP</sequence>
<keyword evidence="2 5" id="KW-0489">Methyltransferase</keyword>
<dbReference type="CDD" id="cd02440">
    <property type="entry name" value="AdoMet_MTases"/>
    <property type="match status" value="1"/>
</dbReference>
<protein>
    <submittedName>
        <fullName evidence="5">Class I SAM-dependent methyltransferase</fullName>
        <ecNumber evidence="5">2.1.-.-</ecNumber>
    </submittedName>
</protein>
<feature type="domain" description="Methyltransferase type 11" evidence="4">
    <location>
        <begin position="42"/>
        <end position="136"/>
    </location>
</feature>
<evidence type="ECO:0000313" key="5">
    <source>
        <dbReference type="EMBL" id="MDY0871576.1"/>
    </source>
</evidence>
<accession>A0ABU5DYD8</accession>
<comment type="caution">
    <text evidence="5">The sequence shown here is derived from an EMBL/GenBank/DDBJ whole genome shotgun (WGS) entry which is preliminary data.</text>
</comment>
<evidence type="ECO:0000259" key="4">
    <source>
        <dbReference type="Pfam" id="PF08241"/>
    </source>
</evidence>
<keyword evidence="3 5" id="KW-0808">Transferase</keyword>
<dbReference type="GO" id="GO:0032259">
    <property type="term" value="P:methylation"/>
    <property type="evidence" value="ECO:0007669"/>
    <property type="project" value="UniProtKB-KW"/>
</dbReference>
<evidence type="ECO:0000256" key="3">
    <source>
        <dbReference type="ARBA" id="ARBA00022679"/>
    </source>
</evidence>
<dbReference type="SUPFAM" id="SSF53335">
    <property type="entry name" value="S-adenosyl-L-methionine-dependent methyltransferases"/>
    <property type="match status" value="1"/>
</dbReference>
<evidence type="ECO:0000256" key="2">
    <source>
        <dbReference type="ARBA" id="ARBA00022603"/>
    </source>
</evidence>
<dbReference type="Proteomes" id="UP001271769">
    <property type="component" value="Unassembled WGS sequence"/>
</dbReference>
<comment type="similarity">
    <text evidence="1">Belongs to the methyltransferase superfamily.</text>
</comment>
<dbReference type="EMBL" id="JAXCLX010000001">
    <property type="protein sequence ID" value="MDY0871576.1"/>
    <property type="molecule type" value="Genomic_DNA"/>
</dbReference>
<dbReference type="Gene3D" id="3.40.50.150">
    <property type="entry name" value="Vaccinia Virus protein VP39"/>
    <property type="match status" value="1"/>
</dbReference>
<dbReference type="PANTHER" id="PTHR44942:SF4">
    <property type="entry name" value="METHYLTRANSFERASE TYPE 11 DOMAIN-CONTAINING PROTEIN"/>
    <property type="match status" value="1"/>
</dbReference>
<dbReference type="GO" id="GO:0008168">
    <property type="term" value="F:methyltransferase activity"/>
    <property type="evidence" value="ECO:0007669"/>
    <property type="project" value="UniProtKB-KW"/>
</dbReference>
<gene>
    <name evidence="5" type="ORF">SMD31_06565</name>
</gene>
<evidence type="ECO:0000313" key="6">
    <source>
        <dbReference type="Proteomes" id="UP001271769"/>
    </source>
</evidence>
<proteinExistence type="inferred from homology"/>
<evidence type="ECO:0000256" key="1">
    <source>
        <dbReference type="ARBA" id="ARBA00008361"/>
    </source>
</evidence>
<name>A0ABU5DYD8_9PROT</name>
<dbReference type="InterPro" id="IPR013216">
    <property type="entry name" value="Methyltransf_11"/>
</dbReference>
<reference evidence="5 6" key="1">
    <citation type="journal article" date="2013" name="Antonie Van Leeuwenhoek">
        <title>Dongia rigui sp. nov., isolated from freshwater of a large wetland in Korea.</title>
        <authorList>
            <person name="Baik K.S."/>
            <person name="Hwang Y.M."/>
            <person name="Choi J.S."/>
            <person name="Kwon J."/>
            <person name="Seong C.N."/>
        </authorList>
    </citation>
    <scope>NUCLEOTIDE SEQUENCE [LARGE SCALE GENOMIC DNA]</scope>
    <source>
        <strain evidence="5 6">04SU4-P</strain>
    </source>
</reference>
<dbReference type="InterPro" id="IPR051052">
    <property type="entry name" value="Diverse_substrate_MTase"/>
</dbReference>